<accession>A0ABZ0Y0X9</accession>
<dbReference type="Pfam" id="PF06445">
    <property type="entry name" value="GyrI-like"/>
    <property type="match status" value="1"/>
</dbReference>
<dbReference type="InterPro" id="IPR010499">
    <property type="entry name" value="AraC_E-bd"/>
</dbReference>
<dbReference type="InterPro" id="IPR029442">
    <property type="entry name" value="GyrI-like"/>
</dbReference>
<feature type="domain" description="AraC effector-binding" evidence="1">
    <location>
        <begin position="1"/>
        <end position="152"/>
    </location>
</feature>
<organism evidence="2 3">
    <name type="scientific">Duganella zoogloeoides</name>
    <dbReference type="NCBI Taxonomy" id="75659"/>
    <lineage>
        <taxon>Bacteria</taxon>
        <taxon>Pseudomonadati</taxon>
        <taxon>Pseudomonadota</taxon>
        <taxon>Betaproteobacteria</taxon>
        <taxon>Burkholderiales</taxon>
        <taxon>Oxalobacteraceae</taxon>
        <taxon>Telluria group</taxon>
        <taxon>Duganella</taxon>
    </lineage>
</organism>
<sequence>MEYDIKELPAVRLAGLRYKGPFGPGIGEFWREVFTPWQKAYNLLDRPTYGVALDNPDTTPPSETRYDAAVEVAADYPIASPAIESSIPAGRYAVAAFEGTAQQMPAAWDELMKELHSAGIAAEGICFERYSADGVPDPTTGIFKADLCIPVT</sequence>
<dbReference type="SUPFAM" id="SSF55136">
    <property type="entry name" value="Probable bacterial effector-binding domain"/>
    <property type="match status" value="1"/>
</dbReference>
<reference evidence="2 3" key="1">
    <citation type="submission" date="2023-11" db="EMBL/GenBank/DDBJ databases">
        <title>MicrobeMod: A computational toolkit for identifying prokaryotic methylation and restriction-modification with nanopore sequencing.</title>
        <authorList>
            <person name="Crits-Christoph A."/>
            <person name="Kang S.C."/>
            <person name="Lee H."/>
            <person name="Ostrov N."/>
        </authorList>
    </citation>
    <scope>NUCLEOTIDE SEQUENCE [LARGE SCALE GENOMIC DNA]</scope>
    <source>
        <strain evidence="2 3">ATCC 25935</strain>
    </source>
</reference>
<dbReference type="Proteomes" id="UP001326110">
    <property type="component" value="Chromosome"/>
</dbReference>
<evidence type="ECO:0000313" key="3">
    <source>
        <dbReference type="Proteomes" id="UP001326110"/>
    </source>
</evidence>
<name>A0ABZ0Y0X9_9BURK</name>
<evidence type="ECO:0000313" key="2">
    <source>
        <dbReference type="EMBL" id="WQH05498.1"/>
    </source>
</evidence>
<dbReference type="InterPro" id="IPR011256">
    <property type="entry name" value="Reg_factor_effector_dom_sf"/>
</dbReference>
<dbReference type="PANTHER" id="PTHR40055">
    <property type="entry name" value="TRANSCRIPTIONAL REGULATOR YGIV-RELATED"/>
    <property type="match status" value="1"/>
</dbReference>
<dbReference type="GeneID" id="43164688"/>
<dbReference type="EMBL" id="CP140152">
    <property type="protein sequence ID" value="WQH05498.1"/>
    <property type="molecule type" value="Genomic_DNA"/>
</dbReference>
<dbReference type="SMART" id="SM00871">
    <property type="entry name" value="AraC_E_bind"/>
    <property type="match status" value="1"/>
</dbReference>
<protein>
    <submittedName>
        <fullName evidence="2">GyrI-like domain-containing protein</fullName>
    </submittedName>
</protein>
<proteinExistence type="predicted"/>
<gene>
    <name evidence="2" type="ORF">SR858_03930</name>
</gene>
<evidence type="ECO:0000259" key="1">
    <source>
        <dbReference type="SMART" id="SM00871"/>
    </source>
</evidence>
<keyword evidence="3" id="KW-1185">Reference proteome</keyword>
<dbReference type="RefSeq" id="WP_019923045.1">
    <property type="nucleotide sequence ID" value="NZ_CP140152.1"/>
</dbReference>
<dbReference type="InterPro" id="IPR050908">
    <property type="entry name" value="SmbC-like"/>
</dbReference>
<dbReference type="PANTHER" id="PTHR40055:SF2">
    <property type="entry name" value="DNA GYRASE INHIBITOR"/>
    <property type="match status" value="1"/>
</dbReference>
<dbReference type="Gene3D" id="3.20.80.10">
    <property type="entry name" value="Regulatory factor, effector binding domain"/>
    <property type="match status" value="1"/>
</dbReference>